<comment type="catalytic activity">
    <reaction evidence="1">
        <text>adenosylcob(III)inamide + ATP = adenosylcob(III)inamide phosphate + ADP + H(+)</text>
        <dbReference type="Rhea" id="RHEA:15769"/>
        <dbReference type="ChEBI" id="CHEBI:2480"/>
        <dbReference type="ChEBI" id="CHEBI:15378"/>
        <dbReference type="ChEBI" id="CHEBI:30616"/>
        <dbReference type="ChEBI" id="CHEBI:58502"/>
        <dbReference type="ChEBI" id="CHEBI:456216"/>
        <dbReference type="EC" id="2.7.1.156"/>
    </reaction>
</comment>
<feature type="binding site" evidence="19">
    <location>
        <begin position="34"/>
        <end position="36"/>
    </location>
    <ligand>
        <name>GTP</name>
        <dbReference type="ChEBI" id="CHEBI:37565"/>
    </ligand>
</feature>
<evidence type="ECO:0000256" key="3">
    <source>
        <dbReference type="ARBA" id="ARBA00001522"/>
    </source>
</evidence>
<comment type="pathway">
    <text evidence="5">Cofactor biosynthesis; adenosylcobalamin biosynthesis; adenosylcobalamin from cob(II)yrinate a,c-diamide: step 6/7.</text>
</comment>
<dbReference type="OrthoDB" id="9799422at2"/>
<evidence type="ECO:0000256" key="16">
    <source>
        <dbReference type="ARBA" id="ARBA00029570"/>
    </source>
</evidence>
<evidence type="ECO:0000256" key="17">
    <source>
        <dbReference type="ARBA" id="ARBA00030571"/>
    </source>
</evidence>
<organism evidence="20 21">
    <name type="scientific">Formimonas warabiya</name>
    <dbReference type="NCBI Taxonomy" id="1761012"/>
    <lineage>
        <taxon>Bacteria</taxon>
        <taxon>Bacillati</taxon>
        <taxon>Bacillota</taxon>
        <taxon>Clostridia</taxon>
        <taxon>Eubacteriales</taxon>
        <taxon>Peptococcaceae</taxon>
        <taxon>Candidatus Formimonas</taxon>
    </lineage>
</organism>
<evidence type="ECO:0000256" key="5">
    <source>
        <dbReference type="ARBA" id="ARBA00004692"/>
    </source>
</evidence>
<dbReference type="PANTHER" id="PTHR34848:SF1">
    <property type="entry name" value="BIFUNCTIONAL ADENOSYLCOBALAMIN BIOSYNTHESIS PROTEIN COBU"/>
    <property type="match status" value="1"/>
</dbReference>
<reference evidence="20 21" key="1">
    <citation type="submission" date="2016-10" db="EMBL/GenBank/DDBJ databases">
        <title>Complete Genome Sequence of Peptococcaceae strain DCMF.</title>
        <authorList>
            <person name="Edwards R.J."/>
            <person name="Holland S.I."/>
            <person name="Deshpande N.P."/>
            <person name="Wong Y.K."/>
            <person name="Ertan H."/>
            <person name="Manefield M."/>
            <person name="Russell T.L."/>
            <person name="Lee M.J."/>
        </authorList>
    </citation>
    <scope>NUCLEOTIDE SEQUENCE [LARGE SCALE GENOMIC DNA]</scope>
    <source>
        <strain evidence="20 21">DCMF</strain>
    </source>
</reference>
<feature type="binding site" evidence="19">
    <location>
        <begin position="51"/>
        <end position="54"/>
    </location>
    <ligand>
        <name>GTP</name>
        <dbReference type="ChEBI" id="CHEBI:37565"/>
    </ligand>
</feature>
<dbReference type="CDD" id="cd00544">
    <property type="entry name" value="CobU"/>
    <property type="match status" value="1"/>
</dbReference>
<comment type="function">
    <text evidence="4">Catalyzes ATP-dependent phosphorylation of adenosylcobinamide and addition of GMP to adenosylcobinamide phosphate.</text>
</comment>
<dbReference type="InterPro" id="IPR003203">
    <property type="entry name" value="CobU/CobP"/>
</dbReference>
<dbReference type="EC" id="2.7.1.156" evidence="8"/>
<dbReference type="UniPathway" id="UPA00148">
    <property type="reaction ID" value="UER00236"/>
</dbReference>
<evidence type="ECO:0000256" key="9">
    <source>
        <dbReference type="ARBA" id="ARBA00012523"/>
    </source>
</evidence>
<keyword evidence="15 19" id="KW-0342">GTP-binding</keyword>
<dbReference type="Pfam" id="PF02283">
    <property type="entry name" value="CobU"/>
    <property type="match status" value="1"/>
</dbReference>
<dbReference type="EMBL" id="CP017634">
    <property type="protein sequence ID" value="ATW28119.1"/>
    <property type="molecule type" value="Genomic_DNA"/>
</dbReference>
<keyword evidence="10" id="KW-0169">Cobalamin biosynthesis</keyword>
<evidence type="ECO:0000313" key="20">
    <source>
        <dbReference type="EMBL" id="ATW28119.1"/>
    </source>
</evidence>
<dbReference type="GO" id="GO:0005525">
    <property type="term" value="F:GTP binding"/>
    <property type="evidence" value="ECO:0007669"/>
    <property type="project" value="UniProtKB-KW"/>
</dbReference>
<evidence type="ECO:0000256" key="15">
    <source>
        <dbReference type="ARBA" id="ARBA00023134"/>
    </source>
</evidence>
<gene>
    <name evidence="20" type="ORF">DCMF_28215</name>
</gene>
<evidence type="ECO:0000256" key="13">
    <source>
        <dbReference type="ARBA" id="ARBA00022777"/>
    </source>
</evidence>
<keyword evidence="12 19" id="KW-0547">Nucleotide-binding</keyword>
<evidence type="ECO:0000313" key="21">
    <source>
        <dbReference type="Proteomes" id="UP000323521"/>
    </source>
</evidence>
<feature type="binding site" evidence="19">
    <location>
        <begin position="9"/>
        <end position="16"/>
    </location>
    <ligand>
        <name>GTP</name>
        <dbReference type="ChEBI" id="CHEBI:37565"/>
    </ligand>
</feature>
<dbReference type="NCBIfam" id="NF004469">
    <property type="entry name" value="PRK05800.1"/>
    <property type="match status" value="1"/>
</dbReference>
<evidence type="ECO:0000256" key="14">
    <source>
        <dbReference type="ARBA" id="ARBA00022840"/>
    </source>
</evidence>
<keyword evidence="21" id="KW-1185">Reference proteome</keyword>
<evidence type="ECO:0000256" key="6">
    <source>
        <dbReference type="ARBA" id="ARBA00005159"/>
    </source>
</evidence>
<keyword evidence="14" id="KW-0067">ATP-binding</keyword>
<dbReference type="PANTHER" id="PTHR34848">
    <property type="match status" value="1"/>
</dbReference>
<dbReference type="GO" id="GO:0043752">
    <property type="term" value="F:adenosylcobinamide kinase activity"/>
    <property type="evidence" value="ECO:0007669"/>
    <property type="project" value="UniProtKB-EC"/>
</dbReference>
<dbReference type="GO" id="GO:0008820">
    <property type="term" value="F:cobinamide phosphate guanylyltransferase activity"/>
    <property type="evidence" value="ECO:0007669"/>
    <property type="project" value="UniProtKB-EC"/>
</dbReference>
<name>A0A3G1L0F3_FORW1</name>
<keyword evidence="13 20" id="KW-0418">Kinase</keyword>
<comment type="pathway">
    <text evidence="6">Cofactor biosynthesis; adenosylcobalamin biosynthesis; adenosylcobalamin from cob(II)yrinate a,c-diamide: step 5/7.</text>
</comment>
<evidence type="ECO:0000256" key="12">
    <source>
        <dbReference type="ARBA" id="ARBA00022741"/>
    </source>
</evidence>
<dbReference type="SUPFAM" id="SSF52540">
    <property type="entry name" value="P-loop containing nucleoside triphosphate hydrolases"/>
    <property type="match status" value="1"/>
</dbReference>
<sequence length="186" mass="20503">MGKSILVTGGARSGKSKFAEKLVKDLAGPVLYVATAQVFDEEMKLRVEKHRQSRPADWATVEAYRGLGKIVADQGDRYQGILIDCITIMVTNLLFDLPEIQQEDFSRNSIEQAETRILEEAGRLAQGIASSPATIVMVTNELGSGIVPEYPLSRIFRDIAGRVNQYLAEKADEAYFVVSGIPIKLK</sequence>
<evidence type="ECO:0000256" key="10">
    <source>
        <dbReference type="ARBA" id="ARBA00022573"/>
    </source>
</evidence>
<dbReference type="InterPro" id="IPR027417">
    <property type="entry name" value="P-loop_NTPase"/>
</dbReference>
<comment type="catalytic activity">
    <reaction evidence="3">
        <text>adenosylcob(III)inamide + GTP = adenosylcob(III)inamide phosphate + GDP + H(+)</text>
        <dbReference type="Rhea" id="RHEA:15765"/>
        <dbReference type="ChEBI" id="CHEBI:2480"/>
        <dbReference type="ChEBI" id="CHEBI:15378"/>
        <dbReference type="ChEBI" id="CHEBI:37565"/>
        <dbReference type="ChEBI" id="CHEBI:58189"/>
        <dbReference type="ChEBI" id="CHEBI:58502"/>
        <dbReference type="EC" id="2.7.1.156"/>
    </reaction>
</comment>
<dbReference type="EC" id="2.7.7.62" evidence="9"/>
<keyword evidence="20" id="KW-0548">Nucleotidyltransferase</keyword>
<dbReference type="RefSeq" id="WP_148137532.1">
    <property type="nucleotide sequence ID" value="NZ_CP017634.1"/>
</dbReference>
<dbReference type="PIRSF" id="PIRSF006135">
    <property type="entry name" value="CobU"/>
    <property type="match status" value="1"/>
</dbReference>
<dbReference type="GO" id="GO:0005524">
    <property type="term" value="F:ATP binding"/>
    <property type="evidence" value="ECO:0007669"/>
    <property type="project" value="UniProtKB-KW"/>
</dbReference>
<evidence type="ECO:0000256" key="18">
    <source>
        <dbReference type="PIRSR" id="PIRSR006135-1"/>
    </source>
</evidence>
<proteinExistence type="inferred from homology"/>
<evidence type="ECO:0000256" key="8">
    <source>
        <dbReference type="ARBA" id="ARBA00012016"/>
    </source>
</evidence>
<dbReference type="AlphaFoldDB" id="A0A3G1L0F3"/>
<comment type="catalytic activity">
    <reaction evidence="2">
        <text>adenosylcob(III)inamide phosphate + GTP + H(+) = adenosylcob(III)inamide-GDP + diphosphate</text>
        <dbReference type="Rhea" id="RHEA:22712"/>
        <dbReference type="ChEBI" id="CHEBI:15378"/>
        <dbReference type="ChEBI" id="CHEBI:33019"/>
        <dbReference type="ChEBI" id="CHEBI:37565"/>
        <dbReference type="ChEBI" id="CHEBI:58502"/>
        <dbReference type="ChEBI" id="CHEBI:60487"/>
        <dbReference type="EC" id="2.7.7.62"/>
    </reaction>
</comment>
<evidence type="ECO:0000256" key="7">
    <source>
        <dbReference type="ARBA" id="ARBA00007490"/>
    </source>
</evidence>
<evidence type="ECO:0000256" key="11">
    <source>
        <dbReference type="ARBA" id="ARBA00022679"/>
    </source>
</evidence>
<dbReference type="KEGG" id="fwa:DCMF_28215"/>
<feature type="binding site" evidence="19">
    <location>
        <position position="84"/>
    </location>
    <ligand>
        <name>GTP</name>
        <dbReference type="ChEBI" id="CHEBI:37565"/>
    </ligand>
</feature>
<accession>A0A3G1L0F3</accession>
<evidence type="ECO:0000256" key="4">
    <source>
        <dbReference type="ARBA" id="ARBA00003889"/>
    </source>
</evidence>
<protein>
    <recommendedName>
        <fullName evidence="16">Adenosylcobinamide kinase</fullName>
        <ecNumber evidence="8">2.7.1.156</ecNumber>
        <ecNumber evidence="9">2.7.7.62</ecNumber>
    </recommendedName>
    <alternativeName>
        <fullName evidence="17">Adenosylcobinamide-phosphate guanylyltransferase</fullName>
    </alternativeName>
</protein>
<comment type="similarity">
    <text evidence="7">Belongs to the CobU/CobP family.</text>
</comment>
<dbReference type="Gene3D" id="3.40.50.300">
    <property type="entry name" value="P-loop containing nucleotide triphosphate hydrolases"/>
    <property type="match status" value="1"/>
</dbReference>
<evidence type="ECO:0000256" key="19">
    <source>
        <dbReference type="PIRSR" id="PIRSR006135-2"/>
    </source>
</evidence>
<dbReference type="GO" id="GO:0009236">
    <property type="term" value="P:cobalamin biosynthetic process"/>
    <property type="evidence" value="ECO:0007669"/>
    <property type="project" value="UniProtKB-UniPathway"/>
</dbReference>
<feature type="active site" description="GMP-histidine intermediate" evidence="18">
    <location>
        <position position="50"/>
    </location>
</feature>
<evidence type="ECO:0000256" key="1">
    <source>
        <dbReference type="ARBA" id="ARBA00000312"/>
    </source>
</evidence>
<dbReference type="Proteomes" id="UP000323521">
    <property type="component" value="Chromosome"/>
</dbReference>
<evidence type="ECO:0000256" key="2">
    <source>
        <dbReference type="ARBA" id="ARBA00000711"/>
    </source>
</evidence>
<keyword evidence="11 20" id="KW-0808">Transferase</keyword>
<feature type="binding site" evidence="19">
    <location>
        <position position="62"/>
    </location>
    <ligand>
        <name>GTP</name>
        <dbReference type="ChEBI" id="CHEBI:37565"/>
    </ligand>
</feature>